<feature type="domain" description="GFO/IDH/MocA-like oxidoreductase" evidence="2">
    <location>
        <begin position="81"/>
        <end position="203"/>
    </location>
</feature>
<gene>
    <name evidence="3" type="ORF">GCM10007071_24910</name>
</gene>
<dbReference type="Proteomes" id="UP000601597">
    <property type="component" value="Unassembled WGS sequence"/>
</dbReference>
<accession>A0ABQ3B2Y5</accession>
<dbReference type="InterPro" id="IPR055170">
    <property type="entry name" value="GFO_IDH_MocA-like_dom"/>
</dbReference>
<dbReference type="Gene3D" id="3.40.50.720">
    <property type="entry name" value="NAD(P)-binding Rossmann-like Domain"/>
    <property type="match status" value="1"/>
</dbReference>
<reference evidence="4" key="1">
    <citation type="journal article" date="2019" name="Int. J. Syst. Evol. Microbiol.">
        <title>The Global Catalogue of Microorganisms (GCM) 10K type strain sequencing project: providing services to taxonomists for standard genome sequencing and annotation.</title>
        <authorList>
            <consortium name="The Broad Institute Genomics Platform"/>
            <consortium name="The Broad Institute Genome Sequencing Center for Infectious Disease"/>
            <person name="Wu L."/>
            <person name="Ma J."/>
        </authorList>
    </citation>
    <scope>NUCLEOTIDE SEQUENCE [LARGE SCALE GENOMIC DNA]</scope>
    <source>
        <strain evidence="4">KCTC 22280</strain>
    </source>
</reference>
<name>A0ABQ3B2Y5_9GAMM</name>
<evidence type="ECO:0000313" key="4">
    <source>
        <dbReference type="Proteomes" id="UP000601597"/>
    </source>
</evidence>
<dbReference type="EMBL" id="BMXV01000005">
    <property type="protein sequence ID" value="GGY76443.1"/>
    <property type="molecule type" value="Genomic_DNA"/>
</dbReference>
<dbReference type="SUPFAM" id="SSF51735">
    <property type="entry name" value="NAD(P)-binding Rossmann-fold domains"/>
    <property type="match status" value="1"/>
</dbReference>
<evidence type="ECO:0000259" key="1">
    <source>
        <dbReference type="Pfam" id="PF01408"/>
    </source>
</evidence>
<comment type="caution">
    <text evidence="3">The sequence shown here is derived from an EMBL/GenBank/DDBJ whole genome shotgun (WGS) entry which is preliminary data.</text>
</comment>
<proteinExistence type="predicted"/>
<dbReference type="SUPFAM" id="SSF55347">
    <property type="entry name" value="Glyceraldehyde-3-phosphate dehydrogenase-like, C-terminal domain"/>
    <property type="match status" value="1"/>
</dbReference>
<dbReference type="PANTHER" id="PTHR43377:SF1">
    <property type="entry name" value="BILIVERDIN REDUCTASE A"/>
    <property type="match status" value="1"/>
</dbReference>
<sequence>MDVFPDLATAISGNPDFAIVASPTPYHLRNSDELLAANVPVLVEKPLCASVAELKNTDLARHSAGFGVAYNLRFMPAAKLVKTLLDEGAIGAVSTAFAEVGQYLPDWRPDSDYRAGVSARKELGGGALLELSHELDYLSWFFGPFSRVLGVIRSTGCLDIDVEDNVDALLERPGGGLVHVHLDFIQRQASRRFKAVGELGTIEWDLIANEVTLFRPGGSTETVYADPAYDRNRMYIDQMQAFIDSLDADGEPFESSLASGLNVMTLVEAIRASSEQSAWADVEKVS</sequence>
<dbReference type="PANTHER" id="PTHR43377">
    <property type="entry name" value="BILIVERDIN REDUCTASE A"/>
    <property type="match status" value="1"/>
</dbReference>
<dbReference type="InterPro" id="IPR036291">
    <property type="entry name" value="NAD(P)-bd_dom_sf"/>
</dbReference>
<evidence type="ECO:0000259" key="2">
    <source>
        <dbReference type="Pfam" id="PF22725"/>
    </source>
</evidence>
<dbReference type="Gene3D" id="3.30.360.10">
    <property type="entry name" value="Dihydrodipicolinate Reductase, domain 2"/>
    <property type="match status" value="1"/>
</dbReference>
<organism evidence="3 4">
    <name type="scientific">Marinobacter zhanjiangensis</name>
    <dbReference type="NCBI Taxonomy" id="578215"/>
    <lineage>
        <taxon>Bacteria</taxon>
        <taxon>Pseudomonadati</taxon>
        <taxon>Pseudomonadota</taxon>
        <taxon>Gammaproteobacteria</taxon>
        <taxon>Pseudomonadales</taxon>
        <taxon>Marinobacteraceae</taxon>
        <taxon>Marinobacter</taxon>
    </lineage>
</organism>
<protein>
    <submittedName>
        <fullName evidence="3">Oxidoreductase</fullName>
    </submittedName>
</protein>
<dbReference type="Pfam" id="PF01408">
    <property type="entry name" value="GFO_IDH_MocA"/>
    <property type="match status" value="1"/>
</dbReference>
<dbReference type="Pfam" id="PF22725">
    <property type="entry name" value="GFO_IDH_MocA_C3"/>
    <property type="match status" value="1"/>
</dbReference>
<keyword evidence="4" id="KW-1185">Reference proteome</keyword>
<evidence type="ECO:0000313" key="3">
    <source>
        <dbReference type="EMBL" id="GGY76443.1"/>
    </source>
</evidence>
<feature type="domain" description="Gfo/Idh/MocA-like oxidoreductase N-terminal" evidence="1">
    <location>
        <begin position="3"/>
        <end position="57"/>
    </location>
</feature>
<dbReference type="InterPro" id="IPR051450">
    <property type="entry name" value="Gfo/Idh/MocA_Oxidoreductases"/>
</dbReference>
<dbReference type="InterPro" id="IPR000683">
    <property type="entry name" value="Gfo/Idh/MocA-like_OxRdtase_N"/>
</dbReference>